<evidence type="ECO:0000313" key="2">
    <source>
        <dbReference type="Proteomes" id="UP000318297"/>
    </source>
</evidence>
<comment type="caution">
    <text evidence="1">The sequence shown here is derived from an EMBL/GenBank/DDBJ whole genome shotgun (WGS) entry which is preliminary data.</text>
</comment>
<proteinExistence type="predicted"/>
<gene>
    <name evidence="1" type="ORF">BKA23_1934</name>
</gene>
<evidence type="ECO:0000313" key="1">
    <source>
        <dbReference type="EMBL" id="TWE13105.1"/>
    </source>
</evidence>
<name>A0A561EBW8_9MICO</name>
<dbReference type="AlphaFoldDB" id="A0A561EBW8"/>
<dbReference type="RefSeq" id="WP_145227519.1">
    <property type="nucleotide sequence ID" value="NZ_VIVQ01000001.1"/>
</dbReference>
<dbReference type="OrthoDB" id="877274at2"/>
<keyword evidence="2" id="KW-1185">Reference proteome</keyword>
<dbReference type="EMBL" id="VIVQ01000001">
    <property type="protein sequence ID" value="TWE13105.1"/>
    <property type="molecule type" value="Genomic_DNA"/>
</dbReference>
<protein>
    <submittedName>
        <fullName evidence="1">Uncharacterized protein</fullName>
    </submittedName>
</protein>
<reference evidence="1 2" key="1">
    <citation type="submission" date="2019-06" db="EMBL/GenBank/DDBJ databases">
        <title>Sequencing the genomes of 1000 actinobacteria strains.</title>
        <authorList>
            <person name="Klenk H.-P."/>
        </authorList>
    </citation>
    <scope>NUCLEOTIDE SEQUENCE [LARGE SCALE GENOMIC DNA]</scope>
    <source>
        <strain evidence="1 2">DSM 19560</strain>
    </source>
</reference>
<sequence>MQLPPRYWSAARDGALLAWGWSATSIDEATWMARDRLTALLAALGSGTARASYGWVPPREELVHEVRADDGTLIGVVTRNRYGADVLGTDQLLIADVDVPRGRTGSRVRRFFGRSQPEDDPKTVALQRIQTFANTHPHLGVRVYETYGGFRAVVTGTGLAPDAPQAAEMFGQLATDEVYAHLCRKFHTCRARLTPKPWRCGMHRRPPEWPAADAAAETALSDWLAAYRTACGNARTCRLVLASGPSPNPQEWQLIDVHDRATRITDEQLPLA</sequence>
<organism evidence="1 2">
    <name type="scientific">Rudaeicoccus suwonensis</name>
    <dbReference type="NCBI Taxonomy" id="657409"/>
    <lineage>
        <taxon>Bacteria</taxon>
        <taxon>Bacillati</taxon>
        <taxon>Actinomycetota</taxon>
        <taxon>Actinomycetes</taxon>
        <taxon>Micrococcales</taxon>
        <taxon>Dermacoccaceae</taxon>
        <taxon>Rudaeicoccus</taxon>
    </lineage>
</organism>
<accession>A0A561EBW8</accession>
<dbReference type="Proteomes" id="UP000318297">
    <property type="component" value="Unassembled WGS sequence"/>
</dbReference>